<dbReference type="OrthoDB" id="10681951at2759"/>
<accession>A0A6A6SG59</accession>
<dbReference type="AlphaFoldDB" id="A0A6A6SG59"/>
<protein>
    <submittedName>
        <fullName evidence="2">Uncharacterized protein</fullName>
    </submittedName>
</protein>
<evidence type="ECO:0000313" key="3">
    <source>
        <dbReference type="Proteomes" id="UP000799753"/>
    </source>
</evidence>
<evidence type="ECO:0000256" key="1">
    <source>
        <dbReference type="SAM" id="MobiDB-lite"/>
    </source>
</evidence>
<feature type="compositionally biased region" description="Basic and acidic residues" evidence="1">
    <location>
        <begin position="82"/>
        <end position="98"/>
    </location>
</feature>
<name>A0A6A6SG59_9PLEO</name>
<feature type="region of interest" description="Disordered" evidence="1">
    <location>
        <begin position="78"/>
        <end position="104"/>
    </location>
</feature>
<dbReference type="Proteomes" id="UP000799753">
    <property type="component" value="Unassembled WGS sequence"/>
</dbReference>
<proteinExistence type="predicted"/>
<dbReference type="EMBL" id="MU006776">
    <property type="protein sequence ID" value="KAF2646017.1"/>
    <property type="molecule type" value="Genomic_DNA"/>
</dbReference>
<keyword evidence="3" id="KW-1185">Reference proteome</keyword>
<organism evidence="2 3">
    <name type="scientific">Massarina eburnea CBS 473.64</name>
    <dbReference type="NCBI Taxonomy" id="1395130"/>
    <lineage>
        <taxon>Eukaryota</taxon>
        <taxon>Fungi</taxon>
        <taxon>Dikarya</taxon>
        <taxon>Ascomycota</taxon>
        <taxon>Pezizomycotina</taxon>
        <taxon>Dothideomycetes</taxon>
        <taxon>Pleosporomycetidae</taxon>
        <taxon>Pleosporales</taxon>
        <taxon>Massarineae</taxon>
        <taxon>Massarinaceae</taxon>
        <taxon>Massarina</taxon>
    </lineage>
</organism>
<reference evidence="2" key="1">
    <citation type="journal article" date="2020" name="Stud. Mycol.">
        <title>101 Dothideomycetes genomes: a test case for predicting lifestyles and emergence of pathogens.</title>
        <authorList>
            <person name="Haridas S."/>
            <person name="Albert R."/>
            <person name="Binder M."/>
            <person name="Bloem J."/>
            <person name="Labutti K."/>
            <person name="Salamov A."/>
            <person name="Andreopoulos B."/>
            <person name="Baker S."/>
            <person name="Barry K."/>
            <person name="Bills G."/>
            <person name="Bluhm B."/>
            <person name="Cannon C."/>
            <person name="Castanera R."/>
            <person name="Culley D."/>
            <person name="Daum C."/>
            <person name="Ezra D."/>
            <person name="Gonzalez J."/>
            <person name="Henrissat B."/>
            <person name="Kuo A."/>
            <person name="Liang C."/>
            <person name="Lipzen A."/>
            <person name="Lutzoni F."/>
            <person name="Magnuson J."/>
            <person name="Mondo S."/>
            <person name="Nolan M."/>
            <person name="Ohm R."/>
            <person name="Pangilinan J."/>
            <person name="Park H.-J."/>
            <person name="Ramirez L."/>
            <person name="Alfaro M."/>
            <person name="Sun H."/>
            <person name="Tritt A."/>
            <person name="Yoshinaga Y."/>
            <person name="Zwiers L.-H."/>
            <person name="Turgeon B."/>
            <person name="Goodwin S."/>
            <person name="Spatafora J."/>
            <person name="Crous P."/>
            <person name="Grigoriev I."/>
        </authorList>
    </citation>
    <scope>NUCLEOTIDE SEQUENCE</scope>
    <source>
        <strain evidence="2">CBS 473.64</strain>
    </source>
</reference>
<sequence>METFKSQHDVHMLDMVVVTEREVDALGVGMSSLPSTSKRVKLEAAVDGESKTAAPTAIPAPSRRYTHIADMTAAKEGYTIGGDRDAPERRSIREKKADNPTTIPSTHSMLLPFRLAVPKMEITSGPPVSKKTVQSHRNSYIFPPDAPRFAGQNFSSLPDEHIKWLGRQIQAGFLNEWKIASQVKEAFAQFRPEIDIRPTILRSYLPTAHSDGYRLPEQAGGYRGWLFERLPAKRKQRLAEQIRQGELQDWVGLKDAFDLFCPAINISQESASQTYVYRIPTNAGKYAGEKITSIPSKGINWFADRLRKGGLQHVHGLREAFAQYLPRVDIAPSRVGKKKAKKMKRMSLLHAQAAESGVGINLVHPEPTPTASSAPLTRMPVPTINATFSAFFREPKDYLWPPSTRFANQPFTAADEHFLRTVASQVSKGHLTHWVGLVDAFLYWRHDIPIPHEPKNWIFPHSTSYAGKRVDEVPMVFLRKRLEMVAGNREVLRLCGGFLLACEWLLIGEGDMEKRKGELWHEKRIGELLREMARNENAAIDGGGVGGRNA</sequence>
<gene>
    <name evidence="2" type="ORF">P280DRAFT_512224</name>
</gene>
<evidence type="ECO:0000313" key="2">
    <source>
        <dbReference type="EMBL" id="KAF2646017.1"/>
    </source>
</evidence>